<dbReference type="InterPro" id="IPR014032">
    <property type="entry name" value="Peptidase_A24A_bac"/>
</dbReference>
<feature type="transmembrane region" description="Helical" evidence="3">
    <location>
        <begin position="148"/>
        <end position="169"/>
    </location>
</feature>
<dbReference type="Gene3D" id="1.20.120.1220">
    <property type="match status" value="1"/>
</dbReference>
<organism evidence="6 7">
    <name type="scientific">Pollutimonas nitritireducens</name>
    <dbReference type="NCBI Taxonomy" id="2045209"/>
    <lineage>
        <taxon>Bacteria</taxon>
        <taxon>Pseudomonadati</taxon>
        <taxon>Pseudomonadota</taxon>
        <taxon>Betaproteobacteria</taxon>
        <taxon>Burkholderiales</taxon>
        <taxon>Alcaligenaceae</taxon>
        <taxon>Pollutimonas</taxon>
    </lineage>
</organism>
<keyword evidence="3" id="KW-1133">Transmembrane helix</keyword>
<evidence type="ECO:0000313" key="6">
    <source>
        <dbReference type="EMBL" id="PLC52408.1"/>
    </source>
</evidence>
<keyword evidence="3" id="KW-0472">Membrane</keyword>
<dbReference type="PRINTS" id="PR00864">
    <property type="entry name" value="PREPILNPTASE"/>
</dbReference>
<evidence type="ECO:0000256" key="2">
    <source>
        <dbReference type="RuleBase" id="RU003793"/>
    </source>
</evidence>
<dbReference type="PANTHER" id="PTHR30487">
    <property type="entry name" value="TYPE 4 PREPILIN-LIKE PROTEINS LEADER PEPTIDE-PROCESSING ENZYME"/>
    <property type="match status" value="1"/>
</dbReference>
<accession>A0A2N4UBL8</accession>
<comment type="similarity">
    <text evidence="1 2">Belongs to the peptidase A24 family.</text>
</comment>
<dbReference type="GO" id="GO:0005886">
    <property type="term" value="C:plasma membrane"/>
    <property type="evidence" value="ECO:0007669"/>
    <property type="project" value="TreeGrafter"/>
</dbReference>
<dbReference type="RefSeq" id="WP_102071427.1">
    <property type="nucleotide sequence ID" value="NZ_PDNV01000013.1"/>
</dbReference>
<evidence type="ECO:0000256" key="1">
    <source>
        <dbReference type="ARBA" id="ARBA00005801"/>
    </source>
</evidence>
<dbReference type="InterPro" id="IPR050882">
    <property type="entry name" value="Prepilin_peptidase/N-MTase"/>
</dbReference>
<evidence type="ECO:0000259" key="5">
    <source>
        <dbReference type="Pfam" id="PF01478"/>
    </source>
</evidence>
<comment type="caution">
    <text evidence="6">The sequence shown here is derived from an EMBL/GenBank/DDBJ whole genome shotgun (WGS) entry which is preliminary data.</text>
</comment>
<dbReference type="PANTHER" id="PTHR30487:SF0">
    <property type="entry name" value="PREPILIN LEADER PEPTIDASE_N-METHYLTRANSFERASE-RELATED"/>
    <property type="match status" value="1"/>
</dbReference>
<keyword evidence="3" id="KW-0812">Transmembrane</keyword>
<proteinExistence type="inferred from homology"/>
<dbReference type="Proteomes" id="UP000234328">
    <property type="component" value="Unassembled WGS sequence"/>
</dbReference>
<dbReference type="GO" id="GO:0006465">
    <property type="term" value="P:signal peptide processing"/>
    <property type="evidence" value="ECO:0007669"/>
    <property type="project" value="TreeGrafter"/>
</dbReference>
<evidence type="ECO:0000256" key="4">
    <source>
        <dbReference type="SAM" id="SignalP"/>
    </source>
</evidence>
<name>A0A2N4UBL8_9BURK</name>
<keyword evidence="4" id="KW-0732">Signal</keyword>
<reference evidence="6 7" key="1">
    <citation type="submission" date="2017-10" db="EMBL/GenBank/DDBJ databases">
        <title>Two draft genome sequences of Pusillimonas sp. strains isolated from a nitrate- and radionuclide-contaminated groundwater in Russia.</title>
        <authorList>
            <person name="Grouzdev D.S."/>
            <person name="Tourova T.P."/>
            <person name="Goeva M.A."/>
            <person name="Babich T.L."/>
            <person name="Sokolova D.S."/>
            <person name="Abdullin R."/>
            <person name="Poltaraus A.B."/>
            <person name="Toshchakov S.V."/>
            <person name="Nazina T.N."/>
        </authorList>
    </citation>
    <scope>NUCLEOTIDE SEQUENCE [LARGE SCALE GENOMIC DNA]</scope>
    <source>
        <strain evidence="6 7">JR1/69-2-13</strain>
    </source>
</reference>
<evidence type="ECO:0000256" key="3">
    <source>
        <dbReference type="SAM" id="Phobius"/>
    </source>
</evidence>
<dbReference type="EMBL" id="PDNV01000013">
    <property type="protein sequence ID" value="PLC52408.1"/>
    <property type="molecule type" value="Genomic_DNA"/>
</dbReference>
<dbReference type="AlphaFoldDB" id="A0A2N4UBL8"/>
<gene>
    <name evidence="6" type="ORF">CR155_18060</name>
</gene>
<keyword evidence="7" id="KW-1185">Reference proteome</keyword>
<dbReference type="OrthoDB" id="9789291at2"/>
<feature type="signal peptide" evidence="4">
    <location>
        <begin position="1"/>
        <end position="28"/>
    </location>
</feature>
<sequence length="260" mass="27404">MHVTLYAVSAQLTAAALGALTGAYCARAADAYVAMLSAGGEPDPATLRRALANALRRFPGQGIVPHPRRPIAKQEIVAGCMLLMAVCFAVLNQTHGYSLFFFCLAVVTATLLMLALIDAHTRLLPDALTLPLMWAGLALAWSSYGVGLHNAVAGAMLGYGFLWLLFSAFKCLSGHDGMGYGDFKLLAALGAWLGWRPLAMVLLASSLAAILFAMLRQRSLTPEGAYPFGPFLAASGTASLLFESGQTGTFLTGPFLTGLF</sequence>
<dbReference type="Pfam" id="PF01478">
    <property type="entry name" value="Peptidase_A24"/>
    <property type="match status" value="1"/>
</dbReference>
<feature type="transmembrane region" description="Helical" evidence="3">
    <location>
        <begin position="189"/>
        <end position="215"/>
    </location>
</feature>
<dbReference type="InterPro" id="IPR000045">
    <property type="entry name" value="Prepilin_IV_endopep_pep"/>
</dbReference>
<feature type="transmembrane region" description="Helical" evidence="3">
    <location>
        <begin position="99"/>
        <end position="117"/>
    </location>
</feature>
<feature type="domain" description="Prepilin type IV endopeptidase peptidase" evidence="5">
    <location>
        <begin position="106"/>
        <end position="213"/>
    </location>
</feature>
<evidence type="ECO:0000313" key="7">
    <source>
        <dbReference type="Proteomes" id="UP000234328"/>
    </source>
</evidence>
<feature type="transmembrane region" description="Helical" evidence="3">
    <location>
        <begin position="123"/>
        <end position="141"/>
    </location>
</feature>
<protein>
    <recommendedName>
        <fullName evidence="5">Prepilin type IV endopeptidase peptidase domain-containing protein</fullName>
    </recommendedName>
</protein>
<dbReference type="GO" id="GO:0004190">
    <property type="term" value="F:aspartic-type endopeptidase activity"/>
    <property type="evidence" value="ECO:0007669"/>
    <property type="project" value="InterPro"/>
</dbReference>
<feature type="chain" id="PRO_5014801270" description="Prepilin type IV endopeptidase peptidase domain-containing protein" evidence="4">
    <location>
        <begin position="29"/>
        <end position="260"/>
    </location>
</feature>